<evidence type="ECO:0000313" key="2">
    <source>
        <dbReference type="EMBL" id="AEG91936.1"/>
    </source>
</evidence>
<dbReference type="AlphaFoldDB" id="F5XYE3"/>
<feature type="region of interest" description="Disordered" evidence="1">
    <location>
        <begin position="1"/>
        <end position="20"/>
    </location>
</feature>
<reference evidence="2 3" key="2">
    <citation type="journal article" date="2011" name="PLoS ONE">
        <title>The Cyst-Dividing Bacterium Ramlibacter tataouinensis TTB310 Genome Reveals a Well-Stocked Toolbox for Adaptation to a Desert Environment.</title>
        <authorList>
            <person name="De Luca G."/>
            <person name="Barakat M."/>
            <person name="Ortet P."/>
            <person name="Fochesato S."/>
            <person name="Jourlin-Castelli C."/>
            <person name="Ansaldi M."/>
            <person name="Py B."/>
            <person name="Fichant G."/>
            <person name="Coutinho P.M."/>
            <person name="Voulhoux R."/>
            <person name="Bastien O."/>
            <person name="Marechal E."/>
            <person name="Henrissat B."/>
            <person name="Quentin Y."/>
            <person name="Noirot P."/>
            <person name="Filloux A."/>
            <person name="Mejean V."/>
            <person name="Dubow M.S."/>
            <person name="Barras F."/>
            <person name="Barbe V."/>
            <person name="Weissenbach J."/>
            <person name="Mihalcescu I."/>
            <person name="Vermeglio A."/>
            <person name="Achouak W."/>
            <person name="Heulin T."/>
        </authorList>
    </citation>
    <scope>NUCLEOTIDE SEQUENCE [LARGE SCALE GENOMIC DNA]</scope>
    <source>
        <strain evidence="3">ATCC BAA-407 / DSM 14655 / LMG 21543 / TTB310</strain>
    </source>
</reference>
<dbReference type="EMBL" id="CP000245">
    <property type="protein sequence ID" value="AEG91936.1"/>
    <property type="molecule type" value="Genomic_DNA"/>
</dbReference>
<dbReference type="Pfam" id="PF10994">
    <property type="entry name" value="DUF2817"/>
    <property type="match status" value="1"/>
</dbReference>
<dbReference type="InterPro" id="IPR021259">
    <property type="entry name" value="DUF2817"/>
</dbReference>
<dbReference type="STRING" id="365046.Rta_08540"/>
<gene>
    <name evidence="2" type="ordered locus">Rta_08540</name>
</gene>
<evidence type="ECO:0000256" key="1">
    <source>
        <dbReference type="SAM" id="MobiDB-lite"/>
    </source>
</evidence>
<evidence type="ECO:0000313" key="3">
    <source>
        <dbReference type="Proteomes" id="UP000008385"/>
    </source>
</evidence>
<name>F5XYE3_RAMTT</name>
<sequence>MAGPRTRMTGTTGEGPRDAFSSSYAQARQKFLQAAAAAELAVESKRHPLPGRDGEDLAMDVARQGHPNAGALLVLTSACHGAEGYCGSGVQVAALRDREWREYAAARGVAVLYVHALNPHGFSHARRVTHENVDLNRNFHDFSQPLPANEPYREVQPLLLSASWPPPPENEAAVAAFIAQRGEAAWQAAITRGQHEFPEGLFYGGRAPTWSNSTWREVLRVHGHRAARVAWIDIHTGLGPSGVGERIYAGRDDPASVDRARRWWDGGGRTPVTSFYDGSSTSAYLTGLMFNSVYEECPQAEYTGIAMEYGTVPVVDVMNALRADHWLALHPEAPAELAHRIKQQVMRAFYTDTDEWKEQIVRQAREALFQAVDGLSS</sequence>
<protein>
    <recommendedName>
        <fullName evidence="4">DUF2817 domain-containing protein</fullName>
    </recommendedName>
</protein>
<evidence type="ECO:0008006" key="4">
    <source>
        <dbReference type="Google" id="ProtNLM"/>
    </source>
</evidence>
<organism evidence="2 3">
    <name type="scientific">Ramlibacter tataouinensis (strain ATCC BAA-407 / DSM 14655 / LMG 21543 / TTB310)</name>
    <dbReference type="NCBI Taxonomy" id="365046"/>
    <lineage>
        <taxon>Bacteria</taxon>
        <taxon>Pseudomonadati</taxon>
        <taxon>Pseudomonadota</taxon>
        <taxon>Betaproteobacteria</taxon>
        <taxon>Burkholderiales</taxon>
        <taxon>Comamonadaceae</taxon>
        <taxon>Ramlibacter</taxon>
    </lineage>
</organism>
<keyword evidence="3" id="KW-1185">Reference proteome</keyword>
<dbReference type="HOGENOM" id="CLU_055736_0_0_4"/>
<dbReference type="Gene3D" id="3.40.630.10">
    <property type="entry name" value="Zn peptidases"/>
    <property type="match status" value="1"/>
</dbReference>
<dbReference type="eggNOG" id="COG2866">
    <property type="taxonomic scope" value="Bacteria"/>
</dbReference>
<accession>F5XYE3</accession>
<dbReference type="PATRIC" id="fig|365046.3.peg.877"/>
<dbReference type="SUPFAM" id="SSF53187">
    <property type="entry name" value="Zn-dependent exopeptidases"/>
    <property type="match status" value="1"/>
</dbReference>
<reference evidence="3" key="1">
    <citation type="submission" date="2006-01" db="EMBL/GenBank/DDBJ databases">
        <title>Genome of the cyst-dividing bacterium Ramlibacter tataouinensis.</title>
        <authorList>
            <person name="Barakat M."/>
            <person name="Ortet P."/>
            <person name="De Luca G."/>
            <person name="Jourlin-Castelli C."/>
            <person name="Ansaldi M."/>
            <person name="Py B."/>
            <person name="Fichant G."/>
            <person name="Coutinho P."/>
            <person name="Voulhoux R."/>
            <person name="Bastien O."/>
            <person name="Roy S."/>
            <person name="Marechal E."/>
            <person name="Henrissat B."/>
            <person name="Quentin Y."/>
            <person name="Noirot P."/>
            <person name="Filloux A."/>
            <person name="Mejean V."/>
            <person name="DuBow M."/>
            <person name="Barras F."/>
            <person name="Heulin T."/>
        </authorList>
    </citation>
    <scope>NUCLEOTIDE SEQUENCE [LARGE SCALE GENOMIC DNA]</scope>
    <source>
        <strain evidence="3">ATCC BAA-407 / DSM 14655 / LMG 21543 / TTB310</strain>
    </source>
</reference>
<proteinExistence type="predicted"/>
<dbReference type="Proteomes" id="UP000008385">
    <property type="component" value="Chromosome"/>
</dbReference>
<dbReference type="CDD" id="cd06233">
    <property type="entry name" value="M14-like"/>
    <property type="match status" value="1"/>
</dbReference>
<dbReference type="KEGG" id="rta:Rta_08540"/>